<keyword evidence="12" id="KW-0511">Multifunctional enzyme</keyword>
<proteinExistence type="inferred from homology"/>
<keyword evidence="6" id="KW-0442">Lipid degradation</keyword>
<dbReference type="Gene3D" id="1.10.1040.50">
    <property type="match status" value="1"/>
</dbReference>
<dbReference type="SUPFAM" id="SSF52096">
    <property type="entry name" value="ClpP/crotonase"/>
    <property type="match status" value="1"/>
</dbReference>
<organism evidence="17 18">
    <name type="scientific">Pelagibaculum spongiae</name>
    <dbReference type="NCBI Taxonomy" id="2080658"/>
    <lineage>
        <taxon>Bacteria</taxon>
        <taxon>Pseudomonadati</taxon>
        <taxon>Pseudomonadota</taxon>
        <taxon>Gammaproteobacteria</taxon>
        <taxon>Oceanospirillales</taxon>
        <taxon>Pelagibaculum</taxon>
    </lineage>
</organism>
<keyword evidence="7" id="KW-0560">Oxidoreductase</keyword>
<name>A0A2V1GUE0_9GAMM</name>
<feature type="domain" description="3-hydroxyacyl-CoA dehydrogenase C-terminal" evidence="15">
    <location>
        <begin position="497"/>
        <end position="592"/>
    </location>
</feature>
<dbReference type="RefSeq" id="WP_116686964.1">
    <property type="nucleotide sequence ID" value="NZ_CAWNYD010000003.1"/>
</dbReference>
<dbReference type="PROSITE" id="PS00166">
    <property type="entry name" value="ENOYL_COA_HYDRATASE"/>
    <property type="match status" value="1"/>
</dbReference>
<comment type="pathway">
    <text evidence="1">Lipid metabolism; fatty acid beta-oxidation.</text>
</comment>
<accession>A0A2V1GUE0</accession>
<dbReference type="GO" id="GO:0008692">
    <property type="term" value="F:3-hydroxybutyryl-CoA epimerase activity"/>
    <property type="evidence" value="ECO:0007669"/>
    <property type="project" value="InterPro"/>
</dbReference>
<evidence type="ECO:0000256" key="6">
    <source>
        <dbReference type="ARBA" id="ARBA00022963"/>
    </source>
</evidence>
<evidence type="ECO:0000256" key="9">
    <source>
        <dbReference type="ARBA" id="ARBA00023098"/>
    </source>
</evidence>
<evidence type="ECO:0000256" key="11">
    <source>
        <dbReference type="ARBA" id="ARBA00023239"/>
    </source>
</evidence>
<evidence type="ECO:0000256" key="1">
    <source>
        <dbReference type="ARBA" id="ARBA00005005"/>
    </source>
</evidence>
<dbReference type="InterPro" id="IPR008927">
    <property type="entry name" value="6-PGluconate_DH-like_C_sf"/>
</dbReference>
<gene>
    <name evidence="17" type="ORF">DC094_10005</name>
</gene>
<dbReference type="Proteomes" id="UP000244906">
    <property type="component" value="Unassembled WGS sequence"/>
</dbReference>
<dbReference type="UniPathway" id="UPA00659"/>
<dbReference type="Gene3D" id="3.40.50.720">
    <property type="entry name" value="NAD(P)-binding Rossmann-like Domain"/>
    <property type="match status" value="1"/>
</dbReference>
<evidence type="ECO:0000256" key="4">
    <source>
        <dbReference type="ARBA" id="ARBA00012076"/>
    </source>
</evidence>
<keyword evidence="9" id="KW-0443">Lipid metabolism</keyword>
<evidence type="ECO:0000256" key="7">
    <source>
        <dbReference type="ARBA" id="ARBA00023002"/>
    </source>
</evidence>
<evidence type="ECO:0000313" key="17">
    <source>
        <dbReference type="EMBL" id="PVZ69629.1"/>
    </source>
</evidence>
<dbReference type="InterPro" id="IPR029045">
    <property type="entry name" value="ClpP/crotonase-like_dom_sf"/>
</dbReference>
<dbReference type="GO" id="GO:0004300">
    <property type="term" value="F:enoyl-CoA hydratase activity"/>
    <property type="evidence" value="ECO:0007669"/>
    <property type="project" value="UniProtKB-EC"/>
</dbReference>
<evidence type="ECO:0000256" key="3">
    <source>
        <dbReference type="ARBA" id="ARBA00008750"/>
    </source>
</evidence>
<evidence type="ECO:0000256" key="8">
    <source>
        <dbReference type="ARBA" id="ARBA00023027"/>
    </source>
</evidence>
<dbReference type="GO" id="GO:0036125">
    <property type="term" value="C:fatty acid beta-oxidation multienzyme complex"/>
    <property type="evidence" value="ECO:0007669"/>
    <property type="project" value="InterPro"/>
</dbReference>
<keyword evidence="5" id="KW-0276">Fatty acid metabolism</keyword>
<dbReference type="InterPro" id="IPR018376">
    <property type="entry name" value="Enoyl-CoA_hyd/isom_CS"/>
</dbReference>
<dbReference type="AlphaFoldDB" id="A0A2V1GUE0"/>
<evidence type="ECO:0000256" key="5">
    <source>
        <dbReference type="ARBA" id="ARBA00022832"/>
    </source>
</evidence>
<evidence type="ECO:0000256" key="10">
    <source>
        <dbReference type="ARBA" id="ARBA00023235"/>
    </source>
</evidence>
<comment type="caution">
    <text evidence="17">The sequence shown here is derived from an EMBL/GenBank/DDBJ whole genome shotgun (WGS) entry which is preliminary data.</text>
</comment>
<dbReference type="SUPFAM" id="SSF51735">
    <property type="entry name" value="NAD(P)-binding Rossmann-fold domains"/>
    <property type="match status" value="1"/>
</dbReference>
<dbReference type="PROSITE" id="PS00067">
    <property type="entry name" value="3HCDH"/>
    <property type="match status" value="1"/>
</dbReference>
<comment type="similarity">
    <text evidence="3">In the N-terminal section; belongs to the enoyl-CoA hydratase/isomerase family.</text>
</comment>
<dbReference type="PANTHER" id="PTHR43612:SF3">
    <property type="entry name" value="TRIFUNCTIONAL ENZYME SUBUNIT ALPHA, MITOCHONDRIAL"/>
    <property type="match status" value="1"/>
</dbReference>
<dbReference type="InterPro" id="IPR006108">
    <property type="entry name" value="3HC_DH_C"/>
</dbReference>
<dbReference type="Gene3D" id="3.90.226.10">
    <property type="entry name" value="2-enoyl-CoA Hydratase, Chain A, domain 1"/>
    <property type="match status" value="1"/>
</dbReference>
<dbReference type="Pfam" id="PF00378">
    <property type="entry name" value="ECH_1"/>
    <property type="match status" value="1"/>
</dbReference>
<dbReference type="FunFam" id="3.40.50.720:FF:000009">
    <property type="entry name" value="Fatty oxidation complex, alpha subunit"/>
    <property type="match status" value="1"/>
</dbReference>
<dbReference type="InterPro" id="IPR006180">
    <property type="entry name" value="3-OHacyl-CoA_DH_CS"/>
</dbReference>
<dbReference type="InterPro" id="IPR012799">
    <property type="entry name" value="FadB"/>
</dbReference>
<comment type="similarity">
    <text evidence="14">Belongs to the enoyl-CoA hydratase/isomerase family.</text>
</comment>
<dbReference type="InterPro" id="IPR050136">
    <property type="entry name" value="FA_oxidation_alpha_subunit"/>
</dbReference>
<dbReference type="Pfam" id="PF02737">
    <property type="entry name" value="3HCDH_N"/>
    <property type="match status" value="1"/>
</dbReference>
<comment type="catalytic activity">
    <reaction evidence="13">
        <text>a (3S)-3-hydroxyacyl-CoA + NAD(+) = a 3-oxoacyl-CoA + NADH + H(+)</text>
        <dbReference type="Rhea" id="RHEA:22432"/>
        <dbReference type="ChEBI" id="CHEBI:15378"/>
        <dbReference type="ChEBI" id="CHEBI:57318"/>
        <dbReference type="ChEBI" id="CHEBI:57540"/>
        <dbReference type="ChEBI" id="CHEBI:57945"/>
        <dbReference type="ChEBI" id="CHEBI:90726"/>
        <dbReference type="EC" id="1.1.1.35"/>
    </reaction>
</comment>
<dbReference type="SUPFAM" id="SSF48179">
    <property type="entry name" value="6-phosphogluconate dehydrogenase C-terminal domain-like"/>
    <property type="match status" value="2"/>
</dbReference>
<dbReference type="EMBL" id="QDDL01000003">
    <property type="protein sequence ID" value="PVZ69629.1"/>
    <property type="molecule type" value="Genomic_DNA"/>
</dbReference>
<sequence length="723" mass="78113">MIFQGKAITCQWLDDGLARLHFDLQNESVNKFNQLTLQELKQATENLQKLDGLQGVIISSGKDSFIVGADITEFLGLFNHPEEELRQWVDNALAIFNAVEDLPCPTVTAVNGIALGGGFEMCLSSDFRVASEKALVGLPETKLGIYPGFGGTVRLSRLIGADNAIEWIASGSQKKPDAALKDGAVDAVVAPENLDASAIALLKDAVSGKIDWRSRRAQKTGPLQLNPIESMMVFEGAKAFVAGKAGPNYPAPVAAIKSMQKGATFPRDQALECEATGFIKVAKSDVAANLVQLFLSDQYLKSIAKKAAKSVAPVKKASVLGAGIMGGGVAYQSSRKGVPIVMKDINDGALEIGLNEASKLLSQQVKRGRMDAAGMAKVLNGINPTLSYDELQGVDLVVEAVVENPKVKKMVLAETEKHIAADTILTSNTSTISITSLAEGLQRPENFCGMHFFNPVHKMPLVEVIRGEKSSDAAIARTVAYAAKMGKTPIVVNDCPGFLVNRILFPYFGGFQKLLSDGADFARIDKVMEKFGWPMGPAYLMDVVGMDTAHHADAVMAEGFPDRMSYDQKTALDAMFEAERFGQKNGKGFYAYEKDRRGKLKKKPDPIAYELIKQVSPESKEFSDQEIIDRLMIPMVLETLRCLEENIVATPQEADMALIYGLGFPPFRGGAVRYLDSIGLRDFIATAEGYADLGALYTPTAGLIEKAEAGGNYYPKSETVKPA</sequence>
<dbReference type="GO" id="GO:0070403">
    <property type="term" value="F:NAD+ binding"/>
    <property type="evidence" value="ECO:0007669"/>
    <property type="project" value="InterPro"/>
</dbReference>
<comment type="similarity">
    <text evidence="2">In the central section; belongs to the 3-hydroxyacyl-CoA dehydrogenase family.</text>
</comment>
<evidence type="ECO:0000256" key="14">
    <source>
        <dbReference type="RuleBase" id="RU003707"/>
    </source>
</evidence>
<dbReference type="Pfam" id="PF00725">
    <property type="entry name" value="3HCDH"/>
    <property type="match status" value="1"/>
</dbReference>
<dbReference type="InterPro" id="IPR001753">
    <property type="entry name" value="Enoyl-CoA_hydra/iso"/>
</dbReference>
<evidence type="ECO:0000256" key="13">
    <source>
        <dbReference type="ARBA" id="ARBA00049556"/>
    </source>
</evidence>
<keyword evidence="8" id="KW-0520">NAD</keyword>
<reference evidence="17 18" key="1">
    <citation type="submission" date="2018-04" db="EMBL/GenBank/DDBJ databases">
        <title>Thalassorhabdus spongiae gen. nov., sp. nov., isolated from a marine sponge in South-West Iceland.</title>
        <authorList>
            <person name="Knobloch S."/>
            <person name="Daussin A."/>
            <person name="Johannsson R."/>
            <person name="Marteinsson V.T."/>
        </authorList>
    </citation>
    <scope>NUCLEOTIDE SEQUENCE [LARGE SCALE GENOMIC DNA]</scope>
    <source>
        <strain evidence="17 18">Hp12</strain>
    </source>
</reference>
<dbReference type="PANTHER" id="PTHR43612">
    <property type="entry name" value="TRIFUNCTIONAL ENZYME SUBUNIT ALPHA"/>
    <property type="match status" value="1"/>
</dbReference>
<evidence type="ECO:0000256" key="12">
    <source>
        <dbReference type="ARBA" id="ARBA00023268"/>
    </source>
</evidence>
<dbReference type="GO" id="GO:0006635">
    <property type="term" value="P:fatty acid beta-oxidation"/>
    <property type="evidence" value="ECO:0007669"/>
    <property type="project" value="UniProtKB-UniPathway"/>
</dbReference>
<keyword evidence="11" id="KW-0456">Lyase</keyword>
<evidence type="ECO:0000256" key="2">
    <source>
        <dbReference type="ARBA" id="ARBA00007005"/>
    </source>
</evidence>
<evidence type="ECO:0000313" key="18">
    <source>
        <dbReference type="Proteomes" id="UP000244906"/>
    </source>
</evidence>
<dbReference type="CDD" id="cd06558">
    <property type="entry name" value="crotonase-like"/>
    <property type="match status" value="1"/>
</dbReference>
<keyword evidence="10" id="KW-0413">Isomerase</keyword>
<evidence type="ECO:0000259" key="15">
    <source>
        <dbReference type="Pfam" id="PF00725"/>
    </source>
</evidence>
<keyword evidence="18" id="KW-1185">Reference proteome</keyword>
<dbReference type="NCBIfam" id="TIGR02437">
    <property type="entry name" value="FadB"/>
    <property type="match status" value="1"/>
</dbReference>
<evidence type="ECO:0000259" key="16">
    <source>
        <dbReference type="Pfam" id="PF02737"/>
    </source>
</evidence>
<protein>
    <recommendedName>
        <fullName evidence="4">enoyl-CoA hydratase</fullName>
        <ecNumber evidence="4">4.2.1.17</ecNumber>
    </recommendedName>
</protein>
<dbReference type="EC" id="4.2.1.17" evidence="4"/>
<dbReference type="OrthoDB" id="5389341at2"/>
<feature type="domain" description="3-hydroxyacyl-CoA dehydrogenase NAD binding" evidence="16">
    <location>
        <begin position="317"/>
        <end position="495"/>
    </location>
</feature>
<dbReference type="InterPro" id="IPR036291">
    <property type="entry name" value="NAD(P)-bd_dom_sf"/>
</dbReference>
<dbReference type="InterPro" id="IPR006176">
    <property type="entry name" value="3-OHacyl-CoA_DH_NAD-bd"/>
</dbReference>
<dbReference type="NCBIfam" id="NF008727">
    <property type="entry name" value="PRK11730.1"/>
    <property type="match status" value="1"/>
</dbReference>
<dbReference type="GO" id="GO:0016509">
    <property type="term" value="F:long-chain (3S)-3-hydroxyacyl-CoA dehydrogenase (NAD+) activity"/>
    <property type="evidence" value="ECO:0007669"/>
    <property type="project" value="TreeGrafter"/>
</dbReference>
<dbReference type="GO" id="GO:0004165">
    <property type="term" value="F:delta(3)-delta(2)-enoyl-CoA isomerase activity"/>
    <property type="evidence" value="ECO:0007669"/>
    <property type="project" value="InterPro"/>
</dbReference>